<dbReference type="Proteomes" id="UP000799757">
    <property type="component" value="Unassembled WGS sequence"/>
</dbReference>
<dbReference type="GO" id="GO:0016491">
    <property type="term" value="F:oxidoreductase activity"/>
    <property type="evidence" value="ECO:0007669"/>
    <property type="project" value="UniProtKB-KW"/>
</dbReference>
<gene>
    <name evidence="3" type="ORF">K505DRAFT_366120</name>
</gene>
<dbReference type="PANTHER" id="PTHR47534:SF3">
    <property type="entry name" value="ALCOHOL DEHYDROGENASE-LIKE C-TERMINAL DOMAIN-CONTAINING PROTEIN"/>
    <property type="match status" value="1"/>
</dbReference>
<evidence type="ECO:0000256" key="1">
    <source>
        <dbReference type="ARBA" id="ARBA00023002"/>
    </source>
</evidence>
<organism evidence="3 4">
    <name type="scientific">Melanomma pulvis-pyrius CBS 109.77</name>
    <dbReference type="NCBI Taxonomy" id="1314802"/>
    <lineage>
        <taxon>Eukaryota</taxon>
        <taxon>Fungi</taxon>
        <taxon>Dikarya</taxon>
        <taxon>Ascomycota</taxon>
        <taxon>Pezizomycotina</taxon>
        <taxon>Dothideomycetes</taxon>
        <taxon>Pleosporomycetidae</taxon>
        <taxon>Pleosporales</taxon>
        <taxon>Melanommataceae</taxon>
        <taxon>Melanomma</taxon>
    </lineage>
</organism>
<keyword evidence="1" id="KW-0560">Oxidoreductase</keyword>
<keyword evidence="2" id="KW-0472">Membrane</keyword>
<evidence type="ECO:0000313" key="3">
    <source>
        <dbReference type="EMBL" id="KAF2788842.1"/>
    </source>
</evidence>
<proteinExistence type="predicted"/>
<dbReference type="InterPro" id="IPR052228">
    <property type="entry name" value="Sec_Metab_Biosynth_Oxidored"/>
</dbReference>
<keyword evidence="4" id="KW-1185">Reference proteome</keyword>
<reference evidence="3" key="1">
    <citation type="journal article" date="2020" name="Stud. Mycol.">
        <title>101 Dothideomycetes genomes: a test case for predicting lifestyles and emergence of pathogens.</title>
        <authorList>
            <person name="Haridas S."/>
            <person name="Albert R."/>
            <person name="Binder M."/>
            <person name="Bloem J."/>
            <person name="Labutti K."/>
            <person name="Salamov A."/>
            <person name="Andreopoulos B."/>
            <person name="Baker S."/>
            <person name="Barry K."/>
            <person name="Bills G."/>
            <person name="Bluhm B."/>
            <person name="Cannon C."/>
            <person name="Castanera R."/>
            <person name="Culley D."/>
            <person name="Daum C."/>
            <person name="Ezra D."/>
            <person name="Gonzalez J."/>
            <person name="Henrissat B."/>
            <person name="Kuo A."/>
            <person name="Liang C."/>
            <person name="Lipzen A."/>
            <person name="Lutzoni F."/>
            <person name="Magnuson J."/>
            <person name="Mondo S."/>
            <person name="Nolan M."/>
            <person name="Ohm R."/>
            <person name="Pangilinan J."/>
            <person name="Park H.-J."/>
            <person name="Ramirez L."/>
            <person name="Alfaro M."/>
            <person name="Sun H."/>
            <person name="Tritt A."/>
            <person name="Yoshinaga Y."/>
            <person name="Zwiers L.-H."/>
            <person name="Turgeon B."/>
            <person name="Goodwin S."/>
            <person name="Spatafora J."/>
            <person name="Crous P."/>
            <person name="Grigoriev I."/>
        </authorList>
    </citation>
    <scope>NUCLEOTIDE SEQUENCE</scope>
    <source>
        <strain evidence="3">CBS 109.77</strain>
    </source>
</reference>
<dbReference type="OrthoDB" id="2898509at2759"/>
<keyword evidence="2" id="KW-0812">Transmembrane</keyword>
<feature type="transmembrane region" description="Helical" evidence="2">
    <location>
        <begin position="21"/>
        <end position="38"/>
    </location>
</feature>
<feature type="transmembrane region" description="Helical" evidence="2">
    <location>
        <begin position="108"/>
        <end position="128"/>
    </location>
</feature>
<accession>A0A6A6WXN7</accession>
<sequence>MVTISEIHKSNASFAAQGHSGLVEMVGLLHSSIFYVLGRDPSRYKNKLDKLKKIGPTNNIVFVETQQSAFDYVVANDSQNHVTFIHATPGFVHTDTPRTAYPSKADGLAWWALVSVLQAVSGWIIRYFGMAAKESGERHAYKLTSDKFIPGSWRVSHLNEVIPDNDVLVQYRESGWDEKIWEFTNRVWNKALVRGAKP</sequence>
<evidence type="ECO:0008006" key="5">
    <source>
        <dbReference type="Google" id="ProtNLM"/>
    </source>
</evidence>
<dbReference type="PANTHER" id="PTHR47534">
    <property type="entry name" value="YALI0E05731P"/>
    <property type="match status" value="1"/>
</dbReference>
<evidence type="ECO:0000313" key="4">
    <source>
        <dbReference type="Proteomes" id="UP000799757"/>
    </source>
</evidence>
<evidence type="ECO:0000256" key="2">
    <source>
        <dbReference type="SAM" id="Phobius"/>
    </source>
</evidence>
<keyword evidence="2" id="KW-1133">Transmembrane helix</keyword>
<dbReference type="AlphaFoldDB" id="A0A6A6WXN7"/>
<name>A0A6A6WXN7_9PLEO</name>
<dbReference type="EMBL" id="MU002182">
    <property type="protein sequence ID" value="KAF2788842.1"/>
    <property type="molecule type" value="Genomic_DNA"/>
</dbReference>
<protein>
    <recommendedName>
        <fullName evidence="5">NAD(P)-binding protein</fullName>
    </recommendedName>
</protein>